<dbReference type="EMBL" id="JBHUDG010000001">
    <property type="protein sequence ID" value="MFD1628322.1"/>
    <property type="molecule type" value="Genomic_DNA"/>
</dbReference>
<dbReference type="RefSeq" id="WP_379660709.1">
    <property type="nucleotide sequence ID" value="NZ_JBHUDG010000001.1"/>
</dbReference>
<keyword evidence="2 4" id="KW-0479">Metal-binding</keyword>
<dbReference type="Pfam" id="PF07995">
    <property type="entry name" value="GSDH"/>
    <property type="match status" value="1"/>
</dbReference>
<protein>
    <submittedName>
        <fullName evidence="6">PQQ-dependent sugar dehydrogenase</fullName>
    </submittedName>
</protein>
<dbReference type="Pfam" id="PF13442">
    <property type="entry name" value="Cytochrome_CBB3"/>
    <property type="match status" value="1"/>
</dbReference>
<sequence length="493" mass="54971">MTLLLVSCFGDKSKTVFSPKVEDYVALSKTILSVSVIADSLDVPWDVQYNHYDSSLYFTEIKGAISRLDLATGKRKQLFVIPEVYHHRTLGLLGMALHPDFKAYPYVYVSYTTKYQDSIYSRLERFTYKKDTLTNPKVLLEIEGSTGHNGARLAFSKNGKLLWATGDVDSPTHAQDSTTLNGKILRIEWDGSVPIDNPIQGSYVYAWGFRNMQGLTVSDRGYVYTSEHGDAIEDEVNIIEPLRNYGWPVIEGKHDLPAEIAYAKQKNTKEPMRSWTPVIAPAGLAYYNSDQIPEWKNALLLTTLKSQSLRVLKLDESGKKIISEEIFFENHYGRLRTLTVSPSGDIYLATSNRDWNPQAGFPKTGDDKILRINRVAKALKTPLKGRLVTGTKEAVKTGTALYNAYCVSCHKGDGAGLGQVFPALKNSTKVNGDKAGLINLFLNGSVKPGKTEQMPAFNFLSDEDAASILSYIRKSWGNHSLAITPADIKKYRK</sequence>
<keyword evidence="1 4" id="KW-0349">Heme</keyword>
<dbReference type="Proteomes" id="UP001597118">
    <property type="component" value="Unassembled WGS sequence"/>
</dbReference>
<proteinExistence type="predicted"/>
<evidence type="ECO:0000256" key="2">
    <source>
        <dbReference type="ARBA" id="ARBA00022723"/>
    </source>
</evidence>
<evidence type="ECO:0000256" key="1">
    <source>
        <dbReference type="ARBA" id="ARBA00022617"/>
    </source>
</evidence>
<dbReference type="InterPro" id="IPR011042">
    <property type="entry name" value="6-blade_b-propeller_TolB-like"/>
</dbReference>
<gene>
    <name evidence="6" type="ORF">ACFSAH_00455</name>
</gene>
<dbReference type="Gene3D" id="2.120.10.30">
    <property type="entry name" value="TolB, C-terminal domain"/>
    <property type="match status" value="1"/>
</dbReference>
<dbReference type="Gene3D" id="1.10.760.10">
    <property type="entry name" value="Cytochrome c-like domain"/>
    <property type="match status" value="1"/>
</dbReference>
<evidence type="ECO:0000259" key="5">
    <source>
        <dbReference type="PROSITE" id="PS51007"/>
    </source>
</evidence>
<dbReference type="InterPro" id="IPR009056">
    <property type="entry name" value="Cyt_c-like_dom"/>
</dbReference>
<dbReference type="SUPFAM" id="SSF46626">
    <property type="entry name" value="Cytochrome c"/>
    <property type="match status" value="1"/>
</dbReference>
<accession>A0ABW4I8B9</accession>
<keyword evidence="7" id="KW-1185">Reference proteome</keyword>
<keyword evidence="3 4" id="KW-0408">Iron</keyword>
<dbReference type="PANTHER" id="PTHR19328">
    <property type="entry name" value="HEDGEHOG-INTERACTING PROTEIN"/>
    <property type="match status" value="1"/>
</dbReference>
<evidence type="ECO:0000313" key="7">
    <source>
        <dbReference type="Proteomes" id="UP001597118"/>
    </source>
</evidence>
<evidence type="ECO:0000256" key="3">
    <source>
        <dbReference type="ARBA" id="ARBA00023004"/>
    </source>
</evidence>
<organism evidence="6 7">
    <name type="scientific">Pseudopedobacter beijingensis</name>
    <dbReference type="NCBI Taxonomy" id="1207056"/>
    <lineage>
        <taxon>Bacteria</taxon>
        <taxon>Pseudomonadati</taxon>
        <taxon>Bacteroidota</taxon>
        <taxon>Sphingobacteriia</taxon>
        <taxon>Sphingobacteriales</taxon>
        <taxon>Sphingobacteriaceae</taxon>
        <taxon>Pseudopedobacter</taxon>
    </lineage>
</organism>
<evidence type="ECO:0000313" key="6">
    <source>
        <dbReference type="EMBL" id="MFD1628322.1"/>
    </source>
</evidence>
<evidence type="ECO:0000256" key="4">
    <source>
        <dbReference type="PROSITE-ProRule" id="PRU00433"/>
    </source>
</evidence>
<dbReference type="PROSITE" id="PS51007">
    <property type="entry name" value="CYTC"/>
    <property type="match status" value="1"/>
</dbReference>
<dbReference type="InterPro" id="IPR012938">
    <property type="entry name" value="Glc/Sorbosone_DH"/>
</dbReference>
<comment type="caution">
    <text evidence="6">The sequence shown here is derived from an EMBL/GenBank/DDBJ whole genome shotgun (WGS) entry which is preliminary data.</text>
</comment>
<dbReference type="InterPro" id="IPR011041">
    <property type="entry name" value="Quinoprot_gluc/sorb_DH_b-prop"/>
</dbReference>
<reference evidence="7" key="1">
    <citation type="journal article" date="2019" name="Int. J. Syst. Evol. Microbiol.">
        <title>The Global Catalogue of Microorganisms (GCM) 10K type strain sequencing project: providing services to taxonomists for standard genome sequencing and annotation.</title>
        <authorList>
            <consortium name="The Broad Institute Genomics Platform"/>
            <consortium name="The Broad Institute Genome Sequencing Center for Infectious Disease"/>
            <person name="Wu L."/>
            <person name="Ma J."/>
        </authorList>
    </citation>
    <scope>NUCLEOTIDE SEQUENCE [LARGE SCALE GENOMIC DNA]</scope>
    <source>
        <strain evidence="7">CCUG 53762</strain>
    </source>
</reference>
<dbReference type="InterPro" id="IPR036909">
    <property type="entry name" value="Cyt_c-like_dom_sf"/>
</dbReference>
<name>A0ABW4I8B9_9SPHI</name>
<feature type="domain" description="Cytochrome c" evidence="5">
    <location>
        <begin position="393"/>
        <end position="476"/>
    </location>
</feature>
<dbReference type="SUPFAM" id="SSF50952">
    <property type="entry name" value="Soluble quinoprotein glucose dehydrogenase"/>
    <property type="match status" value="1"/>
</dbReference>
<dbReference type="PANTHER" id="PTHR19328:SF13">
    <property type="entry name" value="HIPL1 PROTEIN"/>
    <property type="match status" value="1"/>
</dbReference>